<name>X1CB11_9ZZZZ</name>
<dbReference type="AlphaFoldDB" id="X1CB11"/>
<accession>X1CB11</accession>
<organism evidence="2">
    <name type="scientific">marine sediment metagenome</name>
    <dbReference type="NCBI Taxonomy" id="412755"/>
    <lineage>
        <taxon>unclassified sequences</taxon>
        <taxon>metagenomes</taxon>
        <taxon>ecological metagenomes</taxon>
    </lineage>
</organism>
<feature type="domain" description="Type ISP restriction-modification enzyme LLaBIII C-terminal specificity" evidence="1">
    <location>
        <begin position="6"/>
        <end position="107"/>
    </location>
</feature>
<sequence length="109" mass="13150">MFEHQETKRRSNLNPQLVRSLVLGYEKEPTPEEIFYYIYSTLYSDIYRTKYADFLKMDFPRIAFAKHYELFGKMAEYGRRLVDLHLLKSTEPDLPILRFQAKGEYRAKN</sequence>
<dbReference type="EMBL" id="BART01027475">
    <property type="protein sequence ID" value="GAG93508.1"/>
    <property type="molecule type" value="Genomic_DNA"/>
</dbReference>
<reference evidence="2" key="1">
    <citation type="journal article" date="2014" name="Front. Microbiol.">
        <title>High frequency of phylogenetically diverse reductive dehalogenase-homologous genes in deep subseafloor sedimentary metagenomes.</title>
        <authorList>
            <person name="Kawai M."/>
            <person name="Futagami T."/>
            <person name="Toyoda A."/>
            <person name="Takaki Y."/>
            <person name="Nishi S."/>
            <person name="Hori S."/>
            <person name="Arai W."/>
            <person name="Tsubouchi T."/>
            <person name="Morono Y."/>
            <person name="Uchiyama I."/>
            <person name="Ito T."/>
            <person name="Fujiyama A."/>
            <person name="Inagaki F."/>
            <person name="Takami H."/>
        </authorList>
    </citation>
    <scope>NUCLEOTIDE SEQUENCE</scope>
    <source>
        <strain evidence="2">Expedition CK06-06</strain>
    </source>
</reference>
<protein>
    <recommendedName>
        <fullName evidence="1">Type ISP restriction-modification enzyme LLaBIII C-terminal specificity domain-containing protein</fullName>
    </recommendedName>
</protein>
<comment type="caution">
    <text evidence="2">The sequence shown here is derived from an EMBL/GenBank/DDBJ whole genome shotgun (WGS) entry which is preliminary data.</text>
</comment>
<gene>
    <name evidence="2" type="ORF">S01H4_48704</name>
</gene>
<dbReference type="InterPro" id="IPR041635">
    <property type="entry name" value="Type_ISP_LLaBIII_C"/>
</dbReference>
<evidence type="ECO:0000259" key="1">
    <source>
        <dbReference type="Pfam" id="PF18135"/>
    </source>
</evidence>
<dbReference type="Pfam" id="PF18135">
    <property type="entry name" value="Type_ISP_C"/>
    <property type="match status" value="1"/>
</dbReference>
<proteinExistence type="predicted"/>
<evidence type="ECO:0000313" key="2">
    <source>
        <dbReference type="EMBL" id="GAG93508.1"/>
    </source>
</evidence>